<reference evidence="4 5" key="1">
    <citation type="submission" date="2014-03" db="EMBL/GenBank/DDBJ databases">
        <title>Bradyrhizobium valentinum sp. nov., isolated from effective nodules of Lupinus mariae-josephae, a lupine endemic of basic-lime soils in Eastern Spain.</title>
        <authorList>
            <person name="Duran D."/>
            <person name="Rey L."/>
            <person name="Navarro A."/>
            <person name="Busquets A."/>
            <person name="Imperial J."/>
            <person name="Ruiz-Argueso T."/>
        </authorList>
    </citation>
    <scope>NUCLEOTIDE SEQUENCE [LARGE SCALE GENOMIC DNA]</scope>
    <source>
        <strain evidence="4 5">PAC68</strain>
    </source>
</reference>
<evidence type="ECO:0000313" key="5">
    <source>
        <dbReference type="Proteomes" id="UP000050863"/>
    </source>
</evidence>
<dbReference type="GO" id="GO:0051287">
    <property type="term" value="F:NAD binding"/>
    <property type="evidence" value="ECO:0007669"/>
    <property type="project" value="InterPro"/>
</dbReference>
<keyword evidence="5" id="KW-1185">Reference proteome</keyword>
<dbReference type="PANTHER" id="PTHR43333:SF1">
    <property type="entry name" value="D-ISOMER SPECIFIC 2-HYDROXYACID DEHYDROGENASE NAD-BINDING DOMAIN-CONTAINING PROTEIN"/>
    <property type="match status" value="1"/>
</dbReference>
<dbReference type="OrthoDB" id="9787219at2"/>
<evidence type="ECO:0000256" key="1">
    <source>
        <dbReference type="ARBA" id="ARBA00023002"/>
    </source>
</evidence>
<dbReference type="EMBL" id="LLXZ01000120">
    <property type="protein sequence ID" value="KRR06072.1"/>
    <property type="molecule type" value="Genomic_DNA"/>
</dbReference>
<dbReference type="Proteomes" id="UP000050863">
    <property type="component" value="Unassembled WGS sequence"/>
</dbReference>
<evidence type="ECO:0000256" key="2">
    <source>
        <dbReference type="ARBA" id="ARBA00023027"/>
    </source>
</evidence>
<comment type="caution">
    <text evidence="4">The sequence shown here is derived from an EMBL/GenBank/DDBJ whole genome shotgun (WGS) entry which is preliminary data.</text>
</comment>
<keyword evidence="1" id="KW-0560">Oxidoreductase</keyword>
<dbReference type="SUPFAM" id="SSF52283">
    <property type="entry name" value="Formate/glycerate dehydrogenase catalytic domain-like"/>
    <property type="match status" value="1"/>
</dbReference>
<dbReference type="SUPFAM" id="SSF51735">
    <property type="entry name" value="NAD(P)-binding Rossmann-fold domains"/>
    <property type="match status" value="1"/>
</dbReference>
<proteinExistence type="predicted"/>
<dbReference type="GO" id="GO:0016491">
    <property type="term" value="F:oxidoreductase activity"/>
    <property type="evidence" value="ECO:0007669"/>
    <property type="project" value="UniProtKB-KW"/>
</dbReference>
<evidence type="ECO:0000313" key="4">
    <source>
        <dbReference type="EMBL" id="KRR06072.1"/>
    </source>
</evidence>
<dbReference type="RefSeq" id="WP_057837057.1">
    <property type="nucleotide sequence ID" value="NZ_LLXZ01000120.1"/>
</dbReference>
<dbReference type="CDD" id="cd12164">
    <property type="entry name" value="GDH_like_2"/>
    <property type="match status" value="1"/>
</dbReference>
<evidence type="ECO:0000259" key="3">
    <source>
        <dbReference type="Pfam" id="PF02826"/>
    </source>
</evidence>
<protein>
    <submittedName>
        <fullName evidence="4">Glyoxylate/hydroxypyruvate reductase A</fullName>
    </submittedName>
</protein>
<accession>A0A0R3LE28</accession>
<organism evidence="4 5">
    <name type="scientific">Bradyrhizobium jicamae</name>
    <dbReference type="NCBI Taxonomy" id="280332"/>
    <lineage>
        <taxon>Bacteria</taxon>
        <taxon>Pseudomonadati</taxon>
        <taxon>Pseudomonadota</taxon>
        <taxon>Alphaproteobacteria</taxon>
        <taxon>Hyphomicrobiales</taxon>
        <taxon>Nitrobacteraceae</taxon>
        <taxon>Bradyrhizobium</taxon>
    </lineage>
</organism>
<name>A0A0R3LE28_9BRAD</name>
<gene>
    <name evidence="4" type="ORF">CQ12_02790</name>
</gene>
<sequence length="306" mass="33569">MRCVLVSKSLDLRGYLGAQFLRAADRIEIVSHPHHGPATDIRLAVAWHPPDDAFDHYPHLQAVCSIGAGVDNILACPSLRPGVEVIRVVDPAQAQMMSGFVAWHVIGHQRRFATYQAQQREERWQRLALRRAQDVPVGILGFGEIGRTVATDLPVMAWSRTAKETPPGISGFDGTAGLDAMLGQTEVLVNLLPLTPETRGILNRTTFARMYRGSYLIQVGRGEHLVEADLLAALESGQLAGAALDVFSAEPLAPRHPFWRHPRIVVTPHDACEVSVEAIGATFRATAEAIRAGRRPPHSIDRERGY</sequence>
<dbReference type="InterPro" id="IPR006140">
    <property type="entry name" value="D-isomer_DH_NAD-bd"/>
</dbReference>
<dbReference type="Pfam" id="PF02826">
    <property type="entry name" value="2-Hacid_dh_C"/>
    <property type="match status" value="1"/>
</dbReference>
<keyword evidence="2" id="KW-0520">NAD</keyword>
<dbReference type="STRING" id="280332.CQ12_02790"/>
<feature type="domain" description="D-isomer specific 2-hydroxyacid dehydrogenase NAD-binding" evidence="3">
    <location>
        <begin position="104"/>
        <end position="269"/>
    </location>
</feature>
<dbReference type="Gene3D" id="3.40.50.720">
    <property type="entry name" value="NAD(P)-binding Rossmann-like Domain"/>
    <property type="match status" value="2"/>
</dbReference>
<dbReference type="InterPro" id="IPR036291">
    <property type="entry name" value="NAD(P)-bd_dom_sf"/>
</dbReference>
<keyword evidence="4" id="KW-0670">Pyruvate</keyword>
<dbReference type="PANTHER" id="PTHR43333">
    <property type="entry name" value="2-HACID_DH_C DOMAIN-CONTAINING PROTEIN"/>
    <property type="match status" value="1"/>
</dbReference>
<dbReference type="AlphaFoldDB" id="A0A0R3LE28"/>